<sequence length="181" mass="19605">MDNEEEYAIERVKRFANMKSVQKADRVSLGLRYSIDELLQLVAGLTGKRVLLVDDADSTSVLPQEAELALAEAGKPCGDYRFTVVKSCIGGDGITNENDDQSSEFNNTIYPKATGVVFMIGKERPAMALTVETFPIVGEDLVNDEGDKLPLWDFITYDGRYAYSPEDGGGGTGSKTPPPGA</sequence>
<proteinExistence type="predicted"/>
<gene>
    <name evidence="1" type="ORF">CLV60_103455</name>
</gene>
<dbReference type="OrthoDB" id="964527at2"/>
<keyword evidence="2" id="KW-1185">Reference proteome</keyword>
<dbReference type="AlphaFoldDB" id="A0A2P8GC90"/>
<evidence type="ECO:0000313" key="1">
    <source>
        <dbReference type="EMBL" id="PSL31589.1"/>
    </source>
</evidence>
<evidence type="ECO:0000313" key="2">
    <source>
        <dbReference type="Proteomes" id="UP000241964"/>
    </source>
</evidence>
<dbReference type="RefSeq" id="WP_106594902.1">
    <property type="nucleotide sequence ID" value="NZ_PYAS01000003.1"/>
</dbReference>
<name>A0A2P8GC90_9BACT</name>
<reference evidence="1 2" key="1">
    <citation type="submission" date="2018-03" db="EMBL/GenBank/DDBJ databases">
        <title>Genomic Encyclopedia of Archaeal and Bacterial Type Strains, Phase II (KMG-II): from individual species to whole genera.</title>
        <authorList>
            <person name="Goeker M."/>
        </authorList>
    </citation>
    <scope>NUCLEOTIDE SEQUENCE [LARGE SCALE GENOMIC DNA]</scope>
    <source>
        <strain evidence="1 2">DSM 29057</strain>
    </source>
</reference>
<organism evidence="1 2">
    <name type="scientific">Dyadobacter jiangsuensis</name>
    <dbReference type="NCBI Taxonomy" id="1591085"/>
    <lineage>
        <taxon>Bacteria</taxon>
        <taxon>Pseudomonadati</taxon>
        <taxon>Bacteroidota</taxon>
        <taxon>Cytophagia</taxon>
        <taxon>Cytophagales</taxon>
        <taxon>Spirosomataceae</taxon>
        <taxon>Dyadobacter</taxon>
    </lineage>
</organism>
<protein>
    <submittedName>
        <fullName evidence="1">Uncharacterized protein</fullName>
    </submittedName>
</protein>
<dbReference type="EMBL" id="PYAS01000003">
    <property type="protein sequence ID" value="PSL31589.1"/>
    <property type="molecule type" value="Genomic_DNA"/>
</dbReference>
<dbReference type="Proteomes" id="UP000241964">
    <property type="component" value="Unassembled WGS sequence"/>
</dbReference>
<comment type="caution">
    <text evidence="1">The sequence shown here is derived from an EMBL/GenBank/DDBJ whole genome shotgun (WGS) entry which is preliminary data.</text>
</comment>
<accession>A0A2P8GC90</accession>